<dbReference type="Proteomes" id="UP000027586">
    <property type="component" value="Unassembled WGS sequence"/>
</dbReference>
<name>A0A068SEV8_9FUNG</name>
<dbReference type="InterPro" id="IPR001048">
    <property type="entry name" value="Asp/Glu/Uridylate_kinase"/>
</dbReference>
<dbReference type="InterPro" id="IPR036393">
    <property type="entry name" value="AceGlu_kinase-like_sf"/>
</dbReference>
<dbReference type="STRING" id="1263082.A0A068SEV8"/>
<proteinExistence type="predicted"/>
<dbReference type="SUPFAM" id="SSF53633">
    <property type="entry name" value="Carbamate kinase-like"/>
    <property type="match status" value="1"/>
</dbReference>
<evidence type="ECO:0000256" key="4">
    <source>
        <dbReference type="ARBA" id="ARBA00022840"/>
    </source>
</evidence>
<dbReference type="GO" id="GO:0016301">
    <property type="term" value="F:kinase activity"/>
    <property type="evidence" value="ECO:0007669"/>
    <property type="project" value="UniProtKB-KW"/>
</dbReference>
<gene>
    <name evidence="6" type="ORF">LCOR_10606.1</name>
</gene>
<keyword evidence="3" id="KW-0418">Kinase</keyword>
<evidence type="ECO:0000313" key="7">
    <source>
        <dbReference type="Proteomes" id="UP000027586"/>
    </source>
</evidence>
<dbReference type="GO" id="GO:0005829">
    <property type="term" value="C:cytosol"/>
    <property type="evidence" value="ECO:0007669"/>
    <property type="project" value="TreeGrafter"/>
</dbReference>
<dbReference type="GO" id="GO:0005524">
    <property type="term" value="F:ATP binding"/>
    <property type="evidence" value="ECO:0007669"/>
    <property type="project" value="UniProtKB-KW"/>
</dbReference>
<evidence type="ECO:0000256" key="1">
    <source>
        <dbReference type="ARBA" id="ARBA00022679"/>
    </source>
</evidence>
<comment type="caution">
    <text evidence="6">The sequence shown here is derived from an EMBL/GenBank/DDBJ whole genome shotgun (WGS) entry which is preliminary data.</text>
</comment>
<dbReference type="Pfam" id="PF00696">
    <property type="entry name" value="AA_kinase"/>
    <property type="match status" value="1"/>
</dbReference>
<reference evidence="6" key="1">
    <citation type="submission" date="2013-08" db="EMBL/GenBank/DDBJ databases">
        <title>Gene expansion shapes genome architecture in the human pathogen Lichtheimia corymbifera: an evolutionary genomics analysis in the ancient terrestrial Mucorales (Mucoromycotina).</title>
        <authorList>
            <person name="Schwartze V.U."/>
            <person name="Winter S."/>
            <person name="Shelest E."/>
            <person name="Marcet-Houben M."/>
            <person name="Horn F."/>
            <person name="Wehner S."/>
            <person name="Hoffmann K."/>
            <person name="Riege K."/>
            <person name="Sammeth M."/>
            <person name="Nowrousian M."/>
            <person name="Valiante V."/>
            <person name="Linde J."/>
            <person name="Jacobsen I.D."/>
            <person name="Marz M."/>
            <person name="Brakhage A.A."/>
            <person name="Gabaldon T."/>
            <person name="Bocker S."/>
            <person name="Voigt K."/>
        </authorList>
    </citation>
    <scope>NUCLEOTIDE SEQUENCE [LARGE SCALE GENOMIC DNA]</scope>
    <source>
        <strain evidence="6">FSU 9682</strain>
    </source>
</reference>
<keyword evidence="4" id="KW-0067">ATP-binding</keyword>
<evidence type="ECO:0000256" key="2">
    <source>
        <dbReference type="ARBA" id="ARBA00022741"/>
    </source>
</evidence>
<dbReference type="VEuPathDB" id="FungiDB:LCOR_10606.1"/>
<evidence type="ECO:0000256" key="3">
    <source>
        <dbReference type="ARBA" id="ARBA00022777"/>
    </source>
</evidence>
<feature type="domain" description="Aspartate/glutamate/uridylate kinase" evidence="5">
    <location>
        <begin position="2"/>
        <end position="228"/>
    </location>
</feature>
<keyword evidence="1" id="KW-0808">Transferase</keyword>
<accession>A0A068SEV8</accession>
<protein>
    <recommendedName>
        <fullName evidence="5">Aspartate/glutamate/uridylate kinase domain-containing protein</fullName>
    </recommendedName>
</protein>
<dbReference type="GO" id="GO:1901607">
    <property type="term" value="P:alpha-amino acid biosynthetic process"/>
    <property type="evidence" value="ECO:0007669"/>
    <property type="project" value="UniProtKB-ARBA"/>
</dbReference>
<dbReference type="EMBL" id="CBTN010000075">
    <property type="protein sequence ID" value="CDH59801.1"/>
    <property type="molecule type" value="Genomic_DNA"/>
</dbReference>
<dbReference type="PANTHER" id="PTHR43654">
    <property type="entry name" value="GLUTAMATE 5-KINASE"/>
    <property type="match status" value="1"/>
</dbReference>
<dbReference type="GO" id="GO:0016114">
    <property type="term" value="P:terpenoid biosynthetic process"/>
    <property type="evidence" value="ECO:0007669"/>
    <property type="project" value="TreeGrafter"/>
</dbReference>
<keyword evidence="2" id="KW-0547">Nucleotide-binding</keyword>
<organism evidence="6 7">
    <name type="scientific">Lichtheimia corymbifera JMRC:FSU:9682</name>
    <dbReference type="NCBI Taxonomy" id="1263082"/>
    <lineage>
        <taxon>Eukaryota</taxon>
        <taxon>Fungi</taxon>
        <taxon>Fungi incertae sedis</taxon>
        <taxon>Mucoromycota</taxon>
        <taxon>Mucoromycotina</taxon>
        <taxon>Mucoromycetes</taxon>
        <taxon>Mucorales</taxon>
        <taxon>Lichtheimiaceae</taxon>
        <taxon>Lichtheimia</taxon>
    </lineage>
</organism>
<keyword evidence="7" id="KW-1185">Reference proteome</keyword>
<dbReference type="Gene3D" id="3.40.1160.10">
    <property type="entry name" value="Acetylglutamate kinase-like"/>
    <property type="match status" value="1"/>
</dbReference>
<dbReference type="OrthoDB" id="1934954at2759"/>
<dbReference type="PANTHER" id="PTHR43654:SF1">
    <property type="entry name" value="ISOPENTENYL PHOSPHATE KINASE"/>
    <property type="match status" value="1"/>
</dbReference>
<sequence>MKTVIIKLGGAAITNKKGSCQLAEESALDALMLQIQHAYESLTASGYQVILIHGAGSFGHPQARQYNLKEGWNSGLSTPPLTAADAQVAVDGGDDDEKVPTSTRKHQKAGFAHTRKCLLQLHLQLLGRLQQRGLPVLSLSPFDHVETDNGDRSSTMCFESLAQRADQLLKLGFIPLLHGDAVLDRTLGCTILSGDVVMHKLVMLLPNVSRCVFVTDVEGIFDMDPKAAINQRDRRPKLFKHMLIDPIALNNTTTGVGGGEPLHKHGSTAKTLAARKQRRRQAHPTMVEGGNGVVDVTGGMGGKNKWARQIILDAATQLDRKDVEIVICKSGSPEATRAMALDPVLKDGAPLPEQRMTVFSLANA</sequence>
<dbReference type="GO" id="GO:0102043">
    <property type="term" value="F:isopentenyl phosphate kinase activity"/>
    <property type="evidence" value="ECO:0007669"/>
    <property type="project" value="TreeGrafter"/>
</dbReference>
<evidence type="ECO:0000313" key="6">
    <source>
        <dbReference type="EMBL" id="CDH59801.1"/>
    </source>
</evidence>
<dbReference type="AlphaFoldDB" id="A0A068SEV8"/>
<evidence type="ECO:0000259" key="5">
    <source>
        <dbReference type="Pfam" id="PF00696"/>
    </source>
</evidence>